<dbReference type="Pfam" id="PF13639">
    <property type="entry name" value="zf-RING_2"/>
    <property type="match status" value="1"/>
</dbReference>
<dbReference type="EMBL" id="BDSP01000134">
    <property type="protein sequence ID" value="GAX19162.1"/>
    <property type="molecule type" value="Genomic_DNA"/>
</dbReference>
<organism evidence="4 5">
    <name type="scientific">Fistulifera solaris</name>
    <name type="common">Oleaginous diatom</name>
    <dbReference type="NCBI Taxonomy" id="1519565"/>
    <lineage>
        <taxon>Eukaryota</taxon>
        <taxon>Sar</taxon>
        <taxon>Stramenopiles</taxon>
        <taxon>Ochrophyta</taxon>
        <taxon>Bacillariophyta</taxon>
        <taxon>Bacillariophyceae</taxon>
        <taxon>Bacillariophycidae</taxon>
        <taxon>Naviculales</taxon>
        <taxon>Naviculaceae</taxon>
        <taxon>Fistulifera</taxon>
    </lineage>
</organism>
<dbReference type="GO" id="GO:0061630">
    <property type="term" value="F:ubiquitin protein ligase activity"/>
    <property type="evidence" value="ECO:0007669"/>
    <property type="project" value="UniProtKB-EC"/>
</dbReference>
<evidence type="ECO:0000256" key="1">
    <source>
        <dbReference type="PROSITE-ProRule" id="PRU00175"/>
    </source>
</evidence>
<evidence type="ECO:0000313" key="5">
    <source>
        <dbReference type="Proteomes" id="UP000198406"/>
    </source>
</evidence>
<evidence type="ECO:0000259" key="3">
    <source>
        <dbReference type="PROSITE" id="PS50089"/>
    </source>
</evidence>
<dbReference type="InParanoid" id="A0A1Z5JZ59"/>
<proteinExistence type="predicted"/>
<evidence type="ECO:0000256" key="2">
    <source>
        <dbReference type="SAM" id="MobiDB-lite"/>
    </source>
</evidence>
<dbReference type="GO" id="GO:0008270">
    <property type="term" value="F:zinc ion binding"/>
    <property type="evidence" value="ECO:0007669"/>
    <property type="project" value="UniProtKB-KW"/>
</dbReference>
<keyword evidence="4" id="KW-0012">Acyltransferase</keyword>
<dbReference type="EC" id="2.3.2.27" evidence="4"/>
<dbReference type="SUPFAM" id="SSF57850">
    <property type="entry name" value="RING/U-box"/>
    <property type="match status" value="1"/>
</dbReference>
<comment type="caution">
    <text evidence="4">The sequence shown here is derived from an EMBL/GenBank/DDBJ whole genome shotgun (WGS) entry which is preliminary data.</text>
</comment>
<dbReference type="SMART" id="SM00184">
    <property type="entry name" value="RING"/>
    <property type="match status" value="1"/>
</dbReference>
<dbReference type="OrthoDB" id="48597at2759"/>
<feature type="domain" description="RING-type" evidence="3">
    <location>
        <begin position="297"/>
        <end position="346"/>
    </location>
</feature>
<dbReference type="Gene3D" id="3.30.40.10">
    <property type="entry name" value="Zinc/RING finger domain, C3HC4 (zinc finger)"/>
    <property type="match status" value="1"/>
</dbReference>
<evidence type="ECO:0000313" key="4">
    <source>
        <dbReference type="EMBL" id="GAX19162.1"/>
    </source>
</evidence>
<dbReference type="InterPro" id="IPR001841">
    <property type="entry name" value="Znf_RING"/>
</dbReference>
<dbReference type="PANTHER" id="PTHR22765:SF430">
    <property type="entry name" value="RECEPTOR HOMOLOGY REGION, TRANSMEMBRANE DOMAIN- AND RING DOMAIN-CONTAINING PROTEIN 2"/>
    <property type="match status" value="1"/>
</dbReference>
<feature type="region of interest" description="Disordered" evidence="2">
    <location>
        <begin position="104"/>
        <end position="128"/>
    </location>
</feature>
<name>A0A1Z5JZ59_FISSO</name>
<dbReference type="GO" id="GO:0005737">
    <property type="term" value="C:cytoplasm"/>
    <property type="evidence" value="ECO:0007669"/>
    <property type="project" value="TreeGrafter"/>
</dbReference>
<dbReference type="GO" id="GO:0006511">
    <property type="term" value="P:ubiquitin-dependent protein catabolic process"/>
    <property type="evidence" value="ECO:0007669"/>
    <property type="project" value="TreeGrafter"/>
</dbReference>
<keyword evidence="5" id="KW-1185">Reference proteome</keyword>
<sequence length="377" mass="41629">MDFTLLQKAPCHFAEYLQQDLPAILRSIEHHSGTHRLEDLLCSGQLYGGSPQLFLKNKESPSFSGSVLNILACWLFQDDDVVLHHSKIWEATLEAKNNKKGQELATVEASASQNDSASCSSSSSSSSIPSMAVSVDEFDACSVQMQRHSSSLYGSSAMLSSQAEAYYVHNAVAGSRSAGPSDTSGFGRLDYDISQMDIVRMARSASRHLDVESIFRLPTITYQSRLTATRIPEETSSDDEDDHSDSTGKPEEWSWMLVQEGGYGSKEIQHKDKRHRSRNFPSYQKGLPDYTEDDDVCVICLEQFADGDRLRVLPCSHSFHVGCIDQWLSGSHSFDDCFTTGCPTCKKDACPDGDDSSESMVPSWAFARIGDALARQD</sequence>
<dbReference type="InterPro" id="IPR013083">
    <property type="entry name" value="Znf_RING/FYVE/PHD"/>
</dbReference>
<gene>
    <name evidence="4" type="ORF">FisN_3Lh106</name>
</gene>
<accession>A0A1Z5JZ59</accession>
<keyword evidence="1" id="KW-0862">Zinc</keyword>
<reference evidence="4 5" key="1">
    <citation type="journal article" date="2015" name="Plant Cell">
        <title>Oil accumulation by the oleaginous diatom Fistulifera solaris as revealed by the genome and transcriptome.</title>
        <authorList>
            <person name="Tanaka T."/>
            <person name="Maeda Y."/>
            <person name="Veluchamy A."/>
            <person name="Tanaka M."/>
            <person name="Abida H."/>
            <person name="Marechal E."/>
            <person name="Bowler C."/>
            <person name="Muto M."/>
            <person name="Sunaga Y."/>
            <person name="Tanaka M."/>
            <person name="Yoshino T."/>
            <person name="Taniguchi T."/>
            <person name="Fukuda Y."/>
            <person name="Nemoto M."/>
            <person name="Matsumoto M."/>
            <person name="Wong P.S."/>
            <person name="Aburatani S."/>
            <person name="Fujibuchi W."/>
        </authorList>
    </citation>
    <scope>NUCLEOTIDE SEQUENCE [LARGE SCALE GENOMIC DNA]</scope>
    <source>
        <strain evidence="4 5">JPCC DA0580</strain>
    </source>
</reference>
<dbReference type="PANTHER" id="PTHR22765">
    <property type="entry name" value="RING FINGER AND PROTEASE ASSOCIATED DOMAIN-CONTAINING"/>
    <property type="match status" value="1"/>
</dbReference>
<dbReference type="AlphaFoldDB" id="A0A1Z5JZ59"/>
<protein>
    <submittedName>
        <fullName evidence="4">E3 ubiquitin-protein ligase RNF167</fullName>
        <ecNumber evidence="4">2.3.2.27</ecNumber>
    </submittedName>
</protein>
<dbReference type="Proteomes" id="UP000198406">
    <property type="component" value="Unassembled WGS sequence"/>
</dbReference>
<feature type="compositionally biased region" description="Low complexity" evidence="2">
    <location>
        <begin position="109"/>
        <end position="128"/>
    </location>
</feature>
<dbReference type="InterPro" id="IPR051826">
    <property type="entry name" value="E3_ubiquitin-ligase_domain"/>
</dbReference>
<keyword evidence="1" id="KW-0479">Metal-binding</keyword>
<keyword evidence="4" id="KW-0808">Transferase</keyword>
<dbReference type="PROSITE" id="PS50089">
    <property type="entry name" value="ZF_RING_2"/>
    <property type="match status" value="1"/>
</dbReference>
<feature type="region of interest" description="Disordered" evidence="2">
    <location>
        <begin position="226"/>
        <end position="251"/>
    </location>
</feature>
<keyword evidence="1" id="KW-0863">Zinc-finger</keyword>